<feature type="region of interest" description="Disordered" evidence="1">
    <location>
        <begin position="27"/>
        <end position="159"/>
    </location>
</feature>
<feature type="signal peptide" evidence="2">
    <location>
        <begin position="1"/>
        <end position="25"/>
    </location>
</feature>
<dbReference type="EMBL" id="CP047020">
    <property type="protein sequence ID" value="QHA03422.1"/>
    <property type="molecule type" value="Genomic_DNA"/>
</dbReference>
<proteinExistence type="predicted"/>
<dbReference type="Proteomes" id="UP000436138">
    <property type="component" value="Chromosome"/>
</dbReference>
<evidence type="ECO:0000313" key="3">
    <source>
        <dbReference type="EMBL" id="QHA03422.1"/>
    </source>
</evidence>
<dbReference type="RefSeq" id="WP_158919157.1">
    <property type="nucleotide sequence ID" value="NZ_CP047020.1"/>
</dbReference>
<sequence length="159" mass="16675">MHRTTTTAALLVTVAVSALSGCVTVQRPAAPAPPQDTATALPSAPRPDGSVEPRVVQAPAQEALERAGAPSRPGQLRHPAPSPSHHRSETPPTAPGPRPEAPAPAHHRTEPRPRHPHTDSPDESPPVPPATDVCALGRKYGGWRGDSPESEICEQTYGH</sequence>
<evidence type="ECO:0008006" key="5">
    <source>
        <dbReference type="Google" id="ProtNLM"/>
    </source>
</evidence>
<feature type="chain" id="PRO_5039500179" description="Lipoprotein" evidence="2">
    <location>
        <begin position="26"/>
        <end position="159"/>
    </location>
</feature>
<reference evidence="3 4" key="1">
    <citation type="submission" date="2019-12" db="EMBL/GenBank/DDBJ databases">
        <title>Streptomyces sp. strain T44 isolated from rhizosphere soil of Broussonetia papyrifera.</title>
        <authorList>
            <person name="Mo P."/>
        </authorList>
    </citation>
    <scope>NUCLEOTIDE SEQUENCE [LARGE SCALE GENOMIC DNA]</scope>
    <source>
        <strain evidence="3 4">T44</strain>
    </source>
</reference>
<name>A0A6I6MVH2_9ACTN</name>
<keyword evidence="4" id="KW-1185">Reference proteome</keyword>
<organism evidence="3 4">
    <name type="scientific">Streptomyces broussonetiae</name>
    <dbReference type="NCBI Taxonomy" id="2686304"/>
    <lineage>
        <taxon>Bacteria</taxon>
        <taxon>Bacillati</taxon>
        <taxon>Actinomycetota</taxon>
        <taxon>Actinomycetes</taxon>
        <taxon>Kitasatosporales</taxon>
        <taxon>Streptomycetaceae</taxon>
        <taxon>Streptomyces</taxon>
    </lineage>
</organism>
<keyword evidence="2" id="KW-0732">Signal</keyword>
<evidence type="ECO:0000256" key="1">
    <source>
        <dbReference type="SAM" id="MobiDB-lite"/>
    </source>
</evidence>
<evidence type="ECO:0000313" key="4">
    <source>
        <dbReference type="Proteomes" id="UP000436138"/>
    </source>
</evidence>
<feature type="compositionally biased region" description="Pro residues" evidence="1">
    <location>
        <begin position="92"/>
        <end position="102"/>
    </location>
</feature>
<gene>
    <name evidence="3" type="ORF">GQF42_09215</name>
</gene>
<dbReference type="AlphaFoldDB" id="A0A6I6MVH2"/>
<accession>A0A6I6MVH2</accession>
<protein>
    <recommendedName>
        <fullName evidence="5">Lipoprotein</fullName>
    </recommendedName>
</protein>
<dbReference type="PROSITE" id="PS51257">
    <property type="entry name" value="PROKAR_LIPOPROTEIN"/>
    <property type="match status" value="1"/>
</dbReference>
<feature type="compositionally biased region" description="Basic and acidic residues" evidence="1">
    <location>
        <begin position="107"/>
        <end position="120"/>
    </location>
</feature>
<dbReference type="KEGG" id="sbro:GQF42_09215"/>
<evidence type="ECO:0000256" key="2">
    <source>
        <dbReference type="SAM" id="SignalP"/>
    </source>
</evidence>